<dbReference type="AlphaFoldDB" id="A0A1H2RG11"/>
<evidence type="ECO:0000313" key="2">
    <source>
        <dbReference type="Proteomes" id="UP000198828"/>
    </source>
</evidence>
<keyword evidence="2" id="KW-1185">Reference proteome</keyword>
<accession>A0A1H2RG11</accession>
<gene>
    <name evidence="1" type="ORF">SAMN05660923_00368</name>
</gene>
<organism evidence="1 2">
    <name type="scientific">Tepidimicrobium xylanilyticum</name>
    <dbReference type="NCBI Taxonomy" id="1123352"/>
    <lineage>
        <taxon>Bacteria</taxon>
        <taxon>Bacillati</taxon>
        <taxon>Bacillota</taxon>
        <taxon>Tissierellia</taxon>
        <taxon>Tissierellales</taxon>
        <taxon>Tepidimicrobiaceae</taxon>
        <taxon>Tepidimicrobium</taxon>
    </lineage>
</organism>
<name>A0A1H2RG11_9FIRM</name>
<evidence type="ECO:0000313" key="1">
    <source>
        <dbReference type="EMBL" id="SDW18327.1"/>
    </source>
</evidence>
<dbReference type="Proteomes" id="UP000198828">
    <property type="component" value="Unassembled WGS sequence"/>
</dbReference>
<proteinExistence type="predicted"/>
<reference evidence="1 2" key="1">
    <citation type="submission" date="2016-10" db="EMBL/GenBank/DDBJ databases">
        <authorList>
            <person name="de Groot N.N."/>
        </authorList>
    </citation>
    <scope>NUCLEOTIDE SEQUENCE [LARGE SCALE GENOMIC DNA]</scope>
    <source>
        <strain evidence="1 2">DSM 23310</strain>
    </source>
</reference>
<protein>
    <submittedName>
        <fullName evidence="1">Uncharacterized protein</fullName>
    </submittedName>
</protein>
<dbReference type="EMBL" id="FNNG01000001">
    <property type="protein sequence ID" value="SDW18327.1"/>
    <property type="molecule type" value="Genomic_DNA"/>
</dbReference>
<sequence length="81" mass="9389">MFYTSLVPLYKIFNTNDIDLINLNKTPLNLQHNVVCASELLYCSNFLKQLGFKEIVFKLYKNFGITLKLSYGSFLKGMVKE</sequence>